<keyword evidence="2" id="KW-0680">Restriction system</keyword>
<sequence length="402" mass="45617">MIKYNTYRLGDITEWKSGGTPPKLDVKFWGGTIPWISAKNLTSYTISTSDIFITQSGLEKGSRLANEDSILLLVRGSGLFNDIPVGIVTKPVAFNQDVKAIEVDKTILDPWYLLYWIKSNKTLLNTKLEITGIGAGKFDINILRELEINLPPIDIQKNVADIARCWDDKIALNRRMNQTLEQMAQTLFRQYFVEGVDEDNLPEGWRIGSLDTIANFLNGLALQKYKPKDENIYLPIIKIRELKNGITSSTEKADVNIPLQYIIQDGEVLFSWSGTLEVDIWCHGAGALNQHLFKVTSDKYPKWFYYYWVKEHLKEFINIAASKATTMGHIKRGHLIEAKVVIPAGHFIQKYDAILAPIVDKIINNKVEIRKLTQTRDTLLPKLMSGELNLTQAPVQHEALLS</sequence>
<dbReference type="Gene3D" id="1.10.287.1120">
    <property type="entry name" value="Bipartite methylase S protein"/>
    <property type="match status" value="1"/>
</dbReference>
<feature type="domain" description="Type I restriction modification DNA specificity" evidence="4">
    <location>
        <begin position="3"/>
        <end position="182"/>
    </location>
</feature>
<keyword evidence="3" id="KW-0238">DNA-binding</keyword>
<evidence type="ECO:0000256" key="3">
    <source>
        <dbReference type="ARBA" id="ARBA00023125"/>
    </source>
</evidence>
<dbReference type="PANTHER" id="PTHR30408">
    <property type="entry name" value="TYPE-1 RESTRICTION ENZYME ECOKI SPECIFICITY PROTEIN"/>
    <property type="match status" value="1"/>
</dbReference>
<dbReference type="OrthoDB" id="825893at2"/>
<dbReference type="InterPro" id="IPR052021">
    <property type="entry name" value="Type-I_RS_S_subunit"/>
</dbReference>
<dbReference type="InterPro" id="IPR044946">
    <property type="entry name" value="Restrct_endonuc_typeI_TRD_sf"/>
</dbReference>
<reference evidence="5 6" key="1">
    <citation type="journal article" date="2013" name="Genome Announc.">
        <title>Draft Genome Sequence of Cesiribacter andamanensis Strain AMV16T, Isolated from a Soil Sample from a Mud Volcano in the Andaman Islands, India.</title>
        <authorList>
            <person name="Shivaji S."/>
            <person name="Ara S."/>
            <person name="Begum Z."/>
            <person name="Srinivas T.N."/>
            <person name="Singh A."/>
            <person name="Kumar Pinnaka A."/>
        </authorList>
    </citation>
    <scope>NUCLEOTIDE SEQUENCE [LARGE SCALE GENOMIC DNA]</scope>
    <source>
        <strain evidence="5 6">AMV16</strain>
    </source>
</reference>
<accession>M7NJB2</accession>
<dbReference type="STRING" id="1279009.ADICEAN_02992"/>
<evidence type="ECO:0000313" key="5">
    <source>
        <dbReference type="EMBL" id="EMR01865.1"/>
    </source>
</evidence>
<comment type="similarity">
    <text evidence="1">Belongs to the type-I restriction system S methylase family.</text>
</comment>
<evidence type="ECO:0000256" key="2">
    <source>
        <dbReference type="ARBA" id="ARBA00022747"/>
    </source>
</evidence>
<evidence type="ECO:0000313" key="6">
    <source>
        <dbReference type="Proteomes" id="UP000011910"/>
    </source>
</evidence>
<dbReference type="REBASE" id="65847">
    <property type="entry name" value="S.Can16ORF2992P"/>
</dbReference>
<gene>
    <name evidence="5" type="ORF">ADICEAN_02992</name>
</gene>
<proteinExistence type="inferred from homology"/>
<comment type="caution">
    <text evidence="5">The sequence shown here is derived from an EMBL/GenBank/DDBJ whole genome shotgun (WGS) entry which is preliminary data.</text>
</comment>
<dbReference type="CDD" id="cd17249">
    <property type="entry name" value="RMtype1_S_EcoR124I-TRD2-CR2_like"/>
    <property type="match status" value="1"/>
</dbReference>
<dbReference type="Gene3D" id="3.90.220.20">
    <property type="entry name" value="DNA methylase specificity domains"/>
    <property type="match status" value="2"/>
</dbReference>
<dbReference type="eggNOG" id="COG0732">
    <property type="taxonomic scope" value="Bacteria"/>
</dbReference>
<dbReference type="InterPro" id="IPR000055">
    <property type="entry name" value="Restrct_endonuc_typeI_TRD"/>
</dbReference>
<dbReference type="GO" id="GO:0009307">
    <property type="term" value="P:DNA restriction-modification system"/>
    <property type="evidence" value="ECO:0007669"/>
    <property type="project" value="UniProtKB-KW"/>
</dbReference>
<dbReference type="Proteomes" id="UP000011910">
    <property type="component" value="Unassembled WGS sequence"/>
</dbReference>
<organism evidence="5 6">
    <name type="scientific">Cesiribacter andamanensis AMV16</name>
    <dbReference type="NCBI Taxonomy" id="1279009"/>
    <lineage>
        <taxon>Bacteria</taxon>
        <taxon>Pseudomonadati</taxon>
        <taxon>Bacteroidota</taxon>
        <taxon>Cytophagia</taxon>
        <taxon>Cytophagales</taxon>
        <taxon>Cesiribacteraceae</taxon>
        <taxon>Cesiribacter</taxon>
    </lineage>
</organism>
<name>M7NJB2_9BACT</name>
<dbReference type="Pfam" id="PF01420">
    <property type="entry name" value="Methylase_S"/>
    <property type="match status" value="2"/>
</dbReference>
<feature type="domain" description="Type I restriction modification DNA specificity" evidence="4">
    <location>
        <begin position="202"/>
        <end position="360"/>
    </location>
</feature>
<dbReference type="RefSeq" id="WP_009196379.1">
    <property type="nucleotide sequence ID" value="NZ_AODQ01000085.1"/>
</dbReference>
<dbReference type="AlphaFoldDB" id="M7NJB2"/>
<dbReference type="EMBL" id="AODQ01000085">
    <property type="protein sequence ID" value="EMR01865.1"/>
    <property type="molecule type" value="Genomic_DNA"/>
</dbReference>
<dbReference type="SUPFAM" id="SSF116734">
    <property type="entry name" value="DNA methylase specificity domain"/>
    <property type="match status" value="2"/>
</dbReference>
<protein>
    <submittedName>
        <fullName evidence="5">EcoKI restriction-modification system protein HsdS</fullName>
    </submittedName>
</protein>
<keyword evidence="6" id="KW-1185">Reference proteome</keyword>
<dbReference type="PATRIC" id="fig|1279009.4.peg.3033"/>
<dbReference type="PANTHER" id="PTHR30408:SF12">
    <property type="entry name" value="TYPE I RESTRICTION ENZYME MJAVIII SPECIFICITY SUBUNIT"/>
    <property type="match status" value="1"/>
</dbReference>
<evidence type="ECO:0000259" key="4">
    <source>
        <dbReference type="Pfam" id="PF01420"/>
    </source>
</evidence>
<dbReference type="GO" id="GO:0003677">
    <property type="term" value="F:DNA binding"/>
    <property type="evidence" value="ECO:0007669"/>
    <property type="project" value="UniProtKB-KW"/>
</dbReference>
<evidence type="ECO:0000256" key="1">
    <source>
        <dbReference type="ARBA" id="ARBA00010923"/>
    </source>
</evidence>